<proteinExistence type="predicted"/>
<protein>
    <submittedName>
        <fullName evidence="1">Uncharacterized protein</fullName>
    </submittedName>
</protein>
<dbReference type="EMBL" id="LAZR01003270">
    <property type="protein sequence ID" value="KKN20137.1"/>
    <property type="molecule type" value="Genomic_DNA"/>
</dbReference>
<reference evidence="1" key="1">
    <citation type="journal article" date="2015" name="Nature">
        <title>Complex archaea that bridge the gap between prokaryotes and eukaryotes.</title>
        <authorList>
            <person name="Spang A."/>
            <person name="Saw J.H."/>
            <person name="Jorgensen S.L."/>
            <person name="Zaremba-Niedzwiedzka K."/>
            <person name="Martijn J."/>
            <person name="Lind A.E."/>
            <person name="van Eijk R."/>
            <person name="Schleper C."/>
            <person name="Guy L."/>
            <person name="Ettema T.J."/>
        </authorList>
    </citation>
    <scope>NUCLEOTIDE SEQUENCE</scope>
</reference>
<comment type="caution">
    <text evidence="1">The sequence shown here is derived from an EMBL/GenBank/DDBJ whole genome shotgun (WGS) entry which is preliminary data.</text>
</comment>
<evidence type="ECO:0000313" key="1">
    <source>
        <dbReference type="EMBL" id="KKN20137.1"/>
    </source>
</evidence>
<accession>A0A0F9P6V1</accession>
<name>A0A0F9P6V1_9ZZZZ</name>
<organism evidence="1">
    <name type="scientific">marine sediment metagenome</name>
    <dbReference type="NCBI Taxonomy" id="412755"/>
    <lineage>
        <taxon>unclassified sequences</taxon>
        <taxon>metagenomes</taxon>
        <taxon>ecological metagenomes</taxon>
    </lineage>
</organism>
<gene>
    <name evidence="1" type="ORF">LCGC14_0938800</name>
</gene>
<dbReference type="AlphaFoldDB" id="A0A0F9P6V1"/>
<sequence>MAEAKLLYFRSDGGIERGEYVVLSDGKDPDWEHREQGYTLQWSLTLAVLGDMDDWPVGLPTNVTLSRDFRR</sequence>